<dbReference type="InterPro" id="IPR000719">
    <property type="entry name" value="Prot_kinase_dom"/>
</dbReference>
<dbReference type="Pfam" id="PF00560">
    <property type="entry name" value="LRR_1"/>
    <property type="match status" value="7"/>
</dbReference>
<dbReference type="EnsemblPlants" id="Pp3c1_4210V3.2">
    <property type="protein sequence ID" value="Pp3c1_4210V3.2"/>
    <property type="gene ID" value="Pp3c1_4210"/>
</dbReference>
<accession>A0A2K1L6U6</accession>
<dbReference type="FunFam" id="3.80.10.10:FF:000561">
    <property type="entry name" value="Probable LRR receptor-like serine/threonine-protein kinase At2g16250"/>
    <property type="match status" value="1"/>
</dbReference>
<dbReference type="KEGG" id="ppp:112280534"/>
<keyword evidence="7" id="KW-0067">ATP-binding</keyword>
<feature type="compositionally biased region" description="Acidic residues" evidence="10">
    <location>
        <begin position="909"/>
        <end position="918"/>
    </location>
</feature>
<dbReference type="PANTHER" id="PTHR48053:SF141">
    <property type="entry name" value="LEUCINE-RICH REPEAT PROTEIN KINASE FAMILY PROTEIN"/>
    <property type="match status" value="1"/>
</dbReference>
<keyword evidence="5" id="KW-0677">Repeat</keyword>
<reference evidence="13 15" key="2">
    <citation type="journal article" date="2018" name="Plant J.">
        <title>The Physcomitrella patens chromosome-scale assembly reveals moss genome structure and evolution.</title>
        <authorList>
            <person name="Lang D."/>
            <person name="Ullrich K.K."/>
            <person name="Murat F."/>
            <person name="Fuchs J."/>
            <person name="Jenkins J."/>
            <person name="Haas F.B."/>
            <person name="Piednoel M."/>
            <person name="Gundlach H."/>
            <person name="Van Bel M."/>
            <person name="Meyberg R."/>
            <person name="Vives C."/>
            <person name="Morata J."/>
            <person name="Symeonidi A."/>
            <person name="Hiss M."/>
            <person name="Muchero W."/>
            <person name="Kamisugi Y."/>
            <person name="Saleh O."/>
            <person name="Blanc G."/>
            <person name="Decker E.L."/>
            <person name="van Gessel N."/>
            <person name="Grimwood J."/>
            <person name="Hayes R.D."/>
            <person name="Graham S.W."/>
            <person name="Gunter L.E."/>
            <person name="McDaniel S.F."/>
            <person name="Hoernstein S.N.W."/>
            <person name="Larsson A."/>
            <person name="Li F.W."/>
            <person name="Perroud P.F."/>
            <person name="Phillips J."/>
            <person name="Ranjan P."/>
            <person name="Rokshar D.S."/>
            <person name="Rothfels C.J."/>
            <person name="Schneider L."/>
            <person name="Shu S."/>
            <person name="Stevenson D.W."/>
            <person name="Thummler F."/>
            <person name="Tillich M."/>
            <person name="Villarreal Aguilar J.C."/>
            <person name="Widiez T."/>
            <person name="Wong G.K."/>
            <person name="Wymore A."/>
            <person name="Zhang Y."/>
            <person name="Zimmer A.D."/>
            <person name="Quatrano R.S."/>
            <person name="Mayer K.F.X."/>
            <person name="Goodstein D."/>
            <person name="Casacuberta J.M."/>
            <person name="Vandepoele K."/>
            <person name="Reski R."/>
            <person name="Cuming A.C."/>
            <person name="Tuskan G.A."/>
            <person name="Maumus F."/>
            <person name="Salse J."/>
            <person name="Schmutz J."/>
            <person name="Rensing S.A."/>
        </authorList>
    </citation>
    <scope>NUCLEOTIDE SEQUENCE [LARGE SCALE GENOMIC DNA]</scope>
    <source>
        <strain evidence="14 15">cv. Gransden 2004</strain>
    </source>
</reference>
<dbReference type="AlphaFoldDB" id="A0A2K1L6U6"/>
<dbReference type="Gramene" id="Pp3c1_4210V3.2">
    <property type="protein sequence ID" value="Pp3c1_4210V3.2"/>
    <property type="gene ID" value="Pp3c1_4210"/>
</dbReference>
<reference evidence="14" key="3">
    <citation type="submission" date="2020-12" db="UniProtKB">
        <authorList>
            <consortium name="EnsemblPlants"/>
        </authorList>
    </citation>
    <scope>IDENTIFICATION</scope>
</reference>
<evidence type="ECO:0000313" key="15">
    <source>
        <dbReference type="Proteomes" id="UP000006727"/>
    </source>
</evidence>
<dbReference type="Pfam" id="PF07714">
    <property type="entry name" value="PK_Tyr_Ser-Thr"/>
    <property type="match status" value="1"/>
</dbReference>
<dbReference type="SUPFAM" id="SSF52058">
    <property type="entry name" value="L domain-like"/>
    <property type="match status" value="1"/>
</dbReference>
<protein>
    <recommendedName>
        <fullName evidence="12">Protein kinase domain-containing protein</fullName>
    </recommendedName>
</protein>
<evidence type="ECO:0000256" key="10">
    <source>
        <dbReference type="SAM" id="MobiDB-lite"/>
    </source>
</evidence>
<dbReference type="FunFam" id="3.80.10.10:FF:000383">
    <property type="entry name" value="Leucine-rich repeat receptor protein kinase EMS1"/>
    <property type="match status" value="1"/>
</dbReference>
<comment type="subcellular location">
    <subcellularLocation>
        <location evidence="1">Membrane</location>
        <topology evidence="1">Single-pass membrane protein</topology>
    </subcellularLocation>
</comment>
<dbReference type="OMA" id="QEGDIHQ"/>
<dbReference type="EMBL" id="ABEU02000001">
    <property type="protein sequence ID" value="PNR61757.1"/>
    <property type="molecule type" value="Genomic_DNA"/>
</dbReference>
<keyword evidence="9 11" id="KW-0472">Membrane</keyword>
<dbReference type="GO" id="GO:0005524">
    <property type="term" value="F:ATP binding"/>
    <property type="evidence" value="ECO:0007669"/>
    <property type="project" value="UniProtKB-KW"/>
</dbReference>
<evidence type="ECO:0000256" key="5">
    <source>
        <dbReference type="ARBA" id="ARBA00022737"/>
    </source>
</evidence>
<evidence type="ECO:0000256" key="8">
    <source>
        <dbReference type="ARBA" id="ARBA00022989"/>
    </source>
</evidence>
<feature type="transmembrane region" description="Helical" evidence="11">
    <location>
        <begin position="459"/>
        <end position="483"/>
    </location>
</feature>
<dbReference type="InterPro" id="IPR051716">
    <property type="entry name" value="Plant_RL_S/T_kinase"/>
</dbReference>
<keyword evidence="4" id="KW-0732">Signal</keyword>
<feature type="transmembrane region" description="Helical" evidence="11">
    <location>
        <begin position="21"/>
        <end position="41"/>
    </location>
</feature>
<dbReference type="STRING" id="3218.A0A2K1L6U6"/>
<evidence type="ECO:0000256" key="2">
    <source>
        <dbReference type="ARBA" id="ARBA00022614"/>
    </source>
</evidence>
<dbReference type="Gramene" id="Pp3c1_4210V3.1">
    <property type="protein sequence ID" value="Pp3c1_4210V3.1"/>
    <property type="gene ID" value="Pp3c1_4210"/>
</dbReference>
<dbReference type="FunCoup" id="A0A2K1L6U6">
    <property type="interactions" value="1938"/>
</dbReference>
<dbReference type="GO" id="GO:0016020">
    <property type="term" value="C:membrane"/>
    <property type="evidence" value="ECO:0007669"/>
    <property type="project" value="UniProtKB-SubCell"/>
</dbReference>
<dbReference type="RefSeq" id="XP_024371932.1">
    <property type="nucleotide sequence ID" value="XM_024516164.2"/>
</dbReference>
<gene>
    <name evidence="14" type="primary">LOC112280534</name>
    <name evidence="13" type="ORF">PHYPA_000180</name>
</gene>
<dbReference type="SUPFAM" id="SSF56112">
    <property type="entry name" value="Protein kinase-like (PK-like)"/>
    <property type="match status" value="1"/>
</dbReference>
<dbReference type="OrthoDB" id="676979at2759"/>
<dbReference type="Gene3D" id="3.30.200.20">
    <property type="entry name" value="Phosphorylase Kinase, domain 1"/>
    <property type="match status" value="1"/>
</dbReference>
<dbReference type="EnsemblPlants" id="Pp3c1_4210V3.1">
    <property type="protein sequence ID" value="Pp3c1_4210V3.1"/>
    <property type="gene ID" value="Pp3c1_4210"/>
</dbReference>
<evidence type="ECO:0000256" key="6">
    <source>
        <dbReference type="ARBA" id="ARBA00022741"/>
    </source>
</evidence>
<keyword evidence="8 11" id="KW-1133">Transmembrane helix</keyword>
<dbReference type="FunFam" id="3.80.10.10:FF:001598">
    <property type="entry name" value="Predicted protein"/>
    <property type="match status" value="1"/>
</dbReference>
<evidence type="ECO:0000313" key="14">
    <source>
        <dbReference type="EnsemblPlants" id="Pp3c1_4210V3.1"/>
    </source>
</evidence>
<dbReference type="InterPro" id="IPR001245">
    <property type="entry name" value="Ser-Thr/Tyr_kinase_cat_dom"/>
</dbReference>
<evidence type="ECO:0000256" key="7">
    <source>
        <dbReference type="ARBA" id="ARBA00022840"/>
    </source>
</evidence>
<dbReference type="Proteomes" id="UP000006727">
    <property type="component" value="Chromosome 1"/>
</dbReference>
<dbReference type="PANTHER" id="PTHR48053">
    <property type="entry name" value="LEUCINE RICH REPEAT FAMILY PROTEIN, EXPRESSED"/>
    <property type="match status" value="1"/>
</dbReference>
<evidence type="ECO:0000256" key="1">
    <source>
        <dbReference type="ARBA" id="ARBA00004167"/>
    </source>
</evidence>
<sequence>MQVRGEMLRICHLHTMWIWIRTWWAVAYVIQNLVVSVVALLSSEARTMQQLQQELRVRESSWPALEDPCTRWQGVQCEGDHVKSILLSDLPRQSNETMHVYLDVIQGLPNLRELNASGFPLRRPIPDSFTSLRALQVLDLTATVIDGGIPTTLGNLSSLRFLSLASNELTGSIPESIGNLVNLVSLNLSFNRLLGPIPSGLFNATGLVNIDLSHNNLTGHLPPAVGRLAMSQSLVVSNNELTGSLPSQLGNLTFLKQLDLSHNLFSGAIPPDLGKLRNLDVLTLETNNLSGKFPPEISQCTSLRIFNMRQNQVEGVLSEAIGDLRKLVTLDASSNRMTGLLPSGVGTFVLLQTLDIAHNYFYGSIPELFGTLQNIQSLNLSNNFFNGSLPVGLIPNAVLKKNCLTSSPGQHAPRTCFKFYARHGVIFGEHASSPDSAPQTPILFLPPPSPTSEATTKHLVPILAGTLGGVVLIVVIASLAVCFHLCEKKPKNLDASGRTHGSVGSARGGSARVSAAAVPTNRMGEVFSYAQLQQATNNYASENLICNGHSGDLYKGLLESGAMVAVKRIDLTKVRTQSYLQELEVLGRASHTRLVLLLGHCLDRDEEKFLVYKYTPNGTLASALHKKSSPRPYEDGLQSLDWITRLKIAIGVAEALSYLHSECSPPIVHRDVKASSILLDDKFEVRLGSLSDARVQDGNSHPSRRITRWLGLSQPSDSGDSGLGFSTSSDVYSFGEVLMELVSGKLGISGTKTDPESEAWLEWALPLINVHDKESLPKLVDPSLIVDEDLLGEVWAIAIIARACLHTKPHKRPSMRHVLKALENPHKVVREEHFGESFRRNEMRTSSHSSWNEALFGSWRYHHSKDAAVTSLREDGYHCTLSVAKSCGMASSSAPPHARRGSSDTAPEPTEEDPHDML</sequence>
<organism evidence="13">
    <name type="scientific">Physcomitrium patens</name>
    <name type="common">Spreading-leaved earth moss</name>
    <name type="synonym">Physcomitrella patens</name>
    <dbReference type="NCBI Taxonomy" id="3218"/>
    <lineage>
        <taxon>Eukaryota</taxon>
        <taxon>Viridiplantae</taxon>
        <taxon>Streptophyta</taxon>
        <taxon>Embryophyta</taxon>
        <taxon>Bryophyta</taxon>
        <taxon>Bryophytina</taxon>
        <taxon>Bryopsida</taxon>
        <taxon>Funariidae</taxon>
        <taxon>Funariales</taxon>
        <taxon>Funariaceae</taxon>
        <taxon>Physcomitrium</taxon>
    </lineage>
</organism>
<dbReference type="InterPro" id="IPR001611">
    <property type="entry name" value="Leu-rich_rpt"/>
</dbReference>
<dbReference type="PROSITE" id="PS50011">
    <property type="entry name" value="PROTEIN_KINASE_DOM"/>
    <property type="match status" value="1"/>
</dbReference>
<dbReference type="FunFam" id="1.10.510.10:FF:000448">
    <property type="entry name" value="Putative LRR receptor-like serine/threonine-protein kinase"/>
    <property type="match status" value="1"/>
</dbReference>
<proteinExistence type="predicted"/>
<dbReference type="GeneID" id="112280534"/>
<name>A0A2K1L6U6_PHYPA</name>
<dbReference type="FunFam" id="3.30.200.20:FF:000433">
    <property type="entry name" value="Predicted protein"/>
    <property type="match status" value="1"/>
</dbReference>
<dbReference type="InterPro" id="IPR011009">
    <property type="entry name" value="Kinase-like_dom_sf"/>
</dbReference>
<dbReference type="Gene3D" id="1.10.510.10">
    <property type="entry name" value="Transferase(Phosphotransferase) domain 1"/>
    <property type="match status" value="1"/>
</dbReference>
<dbReference type="Gene3D" id="3.80.10.10">
    <property type="entry name" value="Ribonuclease Inhibitor"/>
    <property type="match status" value="3"/>
</dbReference>
<dbReference type="SMART" id="SM00369">
    <property type="entry name" value="LRR_TYP"/>
    <property type="match status" value="6"/>
</dbReference>
<keyword evidence="15" id="KW-1185">Reference proteome</keyword>
<keyword evidence="2" id="KW-0433">Leucine-rich repeat</keyword>
<keyword evidence="6" id="KW-0547">Nucleotide-binding</keyword>
<keyword evidence="3 11" id="KW-0812">Transmembrane</keyword>
<dbReference type="InterPro" id="IPR003591">
    <property type="entry name" value="Leu-rich_rpt_typical-subtyp"/>
</dbReference>
<evidence type="ECO:0000259" key="12">
    <source>
        <dbReference type="PROSITE" id="PS50011"/>
    </source>
</evidence>
<evidence type="ECO:0000256" key="9">
    <source>
        <dbReference type="ARBA" id="ARBA00023136"/>
    </source>
</evidence>
<evidence type="ECO:0000256" key="11">
    <source>
        <dbReference type="SAM" id="Phobius"/>
    </source>
</evidence>
<dbReference type="PaxDb" id="3218-PP1S45_80V6.1"/>
<evidence type="ECO:0000256" key="4">
    <source>
        <dbReference type="ARBA" id="ARBA00022729"/>
    </source>
</evidence>
<evidence type="ECO:0000256" key="3">
    <source>
        <dbReference type="ARBA" id="ARBA00022692"/>
    </source>
</evidence>
<dbReference type="GO" id="GO:0004672">
    <property type="term" value="F:protein kinase activity"/>
    <property type="evidence" value="ECO:0007669"/>
    <property type="project" value="InterPro"/>
</dbReference>
<feature type="domain" description="Protein kinase" evidence="12">
    <location>
        <begin position="539"/>
        <end position="829"/>
    </location>
</feature>
<feature type="region of interest" description="Disordered" evidence="10">
    <location>
        <begin position="888"/>
        <end position="918"/>
    </location>
</feature>
<dbReference type="InterPro" id="IPR032675">
    <property type="entry name" value="LRR_dom_sf"/>
</dbReference>
<reference evidence="13 15" key="1">
    <citation type="journal article" date="2008" name="Science">
        <title>The Physcomitrella genome reveals evolutionary insights into the conquest of land by plants.</title>
        <authorList>
            <person name="Rensing S."/>
            <person name="Lang D."/>
            <person name="Zimmer A."/>
            <person name="Terry A."/>
            <person name="Salamov A."/>
            <person name="Shapiro H."/>
            <person name="Nishiyama T."/>
            <person name="Perroud P.-F."/>
            <person name="Lindquist E."/>
            <person name="Kamisugi Y."/>
            <person name="Tanahashi T."/>
            <person name="Sakakibara K."/>
            <person name="Fujita T."/>
            <person name="Oishi K."/>
            <person name="Shin-I T."/>
            <person name="Kuroki Y."/>
            <person name="Toyoda A."/>
            <person name="Suzuki Y."/>
            <person name="Hashimoto A."/>
            <person name="Yamaguchi K."/>
            <person name="Sugano A."/>
            <person name="Kohara Y."/>
            <person name="Fujiyama A."/>
            <person name="Anterola A."/>
            <person name="Aoki S."/>
            <person name="Ashton N."/>
            <person name="Barbazuk W.B."/>
            <person name="Barker E."/>
            <person name="Bennetzen J."/>
            <person name="Bezanilla M."/>
            <person name="Blankenship R."/>
            <person name="Cho S.H."/>
            <person name="Dutcher S."/>
            <person name="Estelle M."/>
            <person name="Fawcett J.A."/>
            <person name="Gundlach H."/>
            <person name="Hanada K."/>
            <person name="Heyl A."/>
            <person name="Hicks K.A."/>
            <person name="Hugh J."/>
            <person name="Lohr M."/>
            <person name="Mayer K."/>
            <person name="Melkozernov A."/>
            <person name="Murata T."/>
            <person name="Nelson D."/>
            <person name="Pils B."/>
            <person name="Prigge M."/>
            <person name="Reiss B."/>
            <person name="Renner T."/>
            <person name="Rombauts S."/>
            <person name="Rushton P."/>
            <person name="Sanderfoot A."/>
            <person name="Schween G."/>
            <person name="Shiu S.-H."/>
            <person name="Stueber K."/>
            <person name="Theodoulou F.L."/>
            <person name="Tu H."/>
            <person name="Van de Peer Y."/>
            <person name="Verrier P.J."/>
            <person name="Waters E."/>
            <person name="Wood A."/>
            <person name="Yang L."/>
            <person name="Cove D."/>
            <person name="Cuming A."/>
            <person name="Hasebe M."/>
            <person name="Lucas S."/>
            <person name="Mishler D.B."/>
            <person name="Reski R."/>
            <person name="Grigoriev I."/>
            <person name="Quatrano R.S."/>
            <person name="Boore J.L."/>
        </authorList>
    </citation>
    <scope>NUCLEOTIDE SEQUENCE [LARGE SCALE GENOMIC DNA]</scope>
    <source>
        <strain evidence="14 15">cv. Gransden 2004</strain>
    </source>
</reference>
<evidence type="ECO:0000313" key="13">
    <source>
        <dbReference type="EMBL" id="PNR61757.1"/>
    </source>
</evidence>